<comment type="similarity">
    <text evidence="2">Belongs to the bacterial solute-binding protein SsuA/TauA family.</text>
</comment>
<protein>
    <submittedName>
        <fullName evidence="6">NrtA/SsuA/CpmA family ABC transporter substrate-binding protein</fullName>
    </submittedName>
</protein>
<dbReference type="CDD" id="cd01008">
    <property type="entry name" value="PBP2_NrtA_SsuA_CpmA_like"/>
    <property type="match status" value="1"/>
</dbReference>
<dbReference type="Gene3D" id="3.40.190.10">
    <property type="entry name" value="Periplasmic binding protein-like II"/>
    <property type="match status" value="2"/>
</dbReference>
<evidence type="ECO:0000256" key="3">
    <source>
        <dbReference type="ARBA" id="ARBA00022729"/>
    </source>
</evidence>
<dbReference type="EMBL" id="JADOEL010000004">
    <property type="protein sequence ID" value="MBF8177623.1"/>
    <property type="molecule type" value="Genomic_DNA"/>
</dbReference>
<evidence type="ECO:0000259" key="5">
    <source>
        <dbReference type="SMART" id="SM00062"/>
    </source>
</evidence>
<keyword evidence="3 4" id="KW-0732">Signal</keyword>
<name>A0ABS0ES07_9BURK</name>
<dbReference type="SMART" id="SM00062">
    <property type="entry name" value="PBPb"/>
    <property type="match status" value="1"/>
</dbReference>
<comment type="caution">
    <text evidence="6">The sequence shown here is derived from an EMBL/GenBank/DDBJ whole genome shotgun (WGS) entry which is preliminary data.</text>
</comment>
<feature type="chain" id="PRO_5046816740" evidence="4">
    <location>
        <begin position="27"/>
        <end position="329"/>
    </location>
</feature>
<dbReference type="PANTHER" id="PTHR30024">
    <property type="entry name" value="ALIPHATIC SULFONATES-BINDING PROTEIN-RELATED"/>
    <property type="match status" value="1"/>
</dbReference>
<gene>
    <name evidence="6" type="ORF">IXC47_08025</name>
</gene>
<evidence type="ECO:0000313" key="6">
    <source>
        <dbReference type="EMBL" id="MBF8177623.1"/>
    </source>
</evidence>
<accession>A0ABS0ES07</accession>
<dbReference type="InterPro" id="IPR015168">
    <property type="entry name" value="SsuA/THI5"/>
</dbReference>
<keyword evidence="7" id="KW-1185">Reference proteome</keyword>
<dbReference type="Pfam" id="PF09084">
    <property type="entry name" value="NMT1"/>
    <property type="match status" value="1"/>
</dbReference>
<dbReference type="PANTHER" id="PTHR30024:SF47">
    <property type="entry name" value="TAURINE-BINDING PERIPLASMIC PROTEIN"/>
    <property type="match status" value="1"/>
</dbReference>
<evidence type="ECO:0000313" key="7">
    <source>
        <dbReference type="Proteomes" id="UP000657372"/>
    </source>
</evidence>
<evidence type="ECO:0000256" key="1">
    <source>
        <dbReference type="ARBA" id="ARBA00004418"/>
    </source>
</evidence>
<evidence type="ECO:0000256" key="2">
    <source>
        <dbReference type="ARBA" id="ARBA00010742"/>
    </source>
</evidence>
<feature type="signal peptide" evidence="4">
    <location>
        <begin position="1"/>
        <end position="26"/>
    </location>
</feature>
<organism evidence="6 7">
    <name type="scientific">Herminiimonas contaminans</name>
    <dbReference type="NCBI Taxonomy" id="1111140"/>
    <lineage>
        <taxon>Bacteria</taxon>
        <taxon>Pseudomonadati</taxon>
        <taxon>Pseudomonadota</taxon>
        <taxon>Betaproteobacteria</taxon>
        <taxon>Burkholderiales</taxon>
        <taxon>Oxalobacteraceae</taxon>
        <taxon>Herminiimonas</taxon>
    </lineage>
</organism>
<comment type="subcellular location">
    <subcellularLocation>
        <location evidence="1">Periplasm</location>
    </subcellularLocation>
</comment>
<reference evidence="6 7" key="1">
    <citation type="submission" date="2020-11" db="EMBL/GenBank/DDBJ databases">
        <title>WGS of Herminiimonas contaminans strain Marseille-Q4544 isolated from planarians Schmidtea mediterranea.</title>
        <authorList>
            <person name="Kangale L."/>
        </authorList>
    </citation>
    <scope>NUCLEOTIDE SEQUENCE [LARGE SCALE GENOMIC DNA]</scope>
    <source>
        <strain evidence="6 7">Marseille-Q4544</strain>
    </source>
</reference>
<sequence length="329" mass="35553">MKTSLTRPLICIAALTLFSVSAFSSAEEMQKVKLAQNLSPISGVTIIAKNKNFFEKAGLDVQVVNFTSGKQALEATLGGGTDIATTAEAPVTAAAMAKQPIAFIARMEYSDLKTLASVSSGIRTLSDIKGKRIGMTVGTGGEVYTMALLERAGLTKKDVSIVSLRPQDMAAGISANGIDMMNTWEPYISTAKKALGTQVRQLETKGVYAETFNIVTTQTYLKSNRELMTKFVKAMIDAEKWMKDNPEEAITIVAKTVGMNRDDLAPIWSEYNFKVVLDDMTVSVLKAHAAWRLESGNAPTGAVMPDFSKVIFPDLLKGVAADRVTIKSY</sequence>
<dbReference type="SUPFAM" id="SSF53850">
    <property type="entry name" value="Periplasmic binding protein-like II"/>
    <property type="match status" value="1"/>
</dbReference>
<evidence type="ECO:0000256" key="4">
    <source>
        <dbReference type="SAM" id="SignalP"/>
    </source>
</evidence>
<dbReference type="Proteomes" id="UP000657372">
    <property type="component" value="Unassembled WGS sequence"/>
</dbReference>
<dbReference type="InterPro" id="IPR001638">
    <property type="entry name" value="Solute-binding_3/MltF_N"/>
</dbReference>
<feature type="domain" description="Solute-binding protein family 3/N-terminal" evidence="5">
    <location>
        <begin position="43"/>
        <end position="245"/>
    </location>
</feature>
<proteinExistence type="inferred from homology"/>